<proteinExistence type="inferred from homology"/>
<dbReference type="GO" id="GO:0009678">
    <property type="term" value="F:diphosphate hydrolysis-driven proton transmembrane transporter activity"/>
    <property type="evidence" value="ECO:0007669"/>
    <property type="project" value="UniProtKB-EC"/>
</dbReference>
<sequence>MLSAETNILIIILCCFLGLIWAIINAIQISRVKLIPTVSQNRDAYNSYEEDDQTINQNIYKILEIARHIEQGSSTFLTEEYKYISIFCILMAFVIFFTVEEKLGYLWTTVSFLLGSVTSILSGYIGMRVATFSNYRTAFQAQNKMSLAFSVAYRAGVVMGFTLSSLGLLILTILIAIYTNMYVKDDYKQYAGMYDSIAGYGLGASTIALFGRVGGGIFTKAADVGADLVGKLERNLAEDSPNNPATIADNVGDNVGDIAGMGSDLFGSFAEATSAALVVASQSPAFYYQPQCLYYPLLISAFGIIACLITTIFAHSKNNESLSAVSRTLLSQLLISTLITTPFLWLAGYISLPERIYGLNYENFDRSPVHAFICAASGLWSGLFIGLITGYYTSYSYQPVREVAQACETGAATNIIYGLALGNWSTFAPVVILGITSFICHSLLGMFGLALGALGMLSTMSIGLAIDAYGPVSDNAGGIAEMCGLGEAVRTRTDALDAAGNTTAAIGKGFAIGSAALVSLSLYGAFVSRASDVANSHPIDGVDLTTPLIFSGVIIGAMLPYAFSALTMKAVGKAALQMVKEVRRQLQSNPLILTGQAQPDHASCIRIATEASINQMFAPAFIAIGIPFLMGLLLGPNAVAGLLPGILVSGVSMAISSANSGGAWDNAKKYIESGQFMNSQGEIKKKGSQEHFAAVIGDTVGDPLKDTSGPSLNILVKLSAIFSLVFVKFFDSTALLQCSVSPTSHGC</sequence>
<dbReference type="InterPro" id="IPR004131">
    <property type="entry name" value="PPase-energised_H-pump"/>
</dbReference>
<dbReference type="PANTHER" id="PTHR31998">
    <property type="entry name" value="K(+)-INSENSITIVE PYROPHOSPHATE-ENERGIZED PROTON PUMP"/>
    <property type="match status" value="1"/>
</dbReference>
<evidence type="ECO:0000256" key="1">
    <source>
        <dbReference type="ARBA" id="ARBA00004127"/>
    </source>
</evidence>
<keyword evidence="6" id="KW-1278">Translocase</keyword>
<name>G0QZS2_ICHMU</name>
<dbReference type="OrthoDB" id="5210at2759"/>
<evidence type="ECO:0000256" key="2">
    <source>
        <dbReference type="ARBA" id="ARBA00013242"/>
    </source>
</evidence>
<protein>
    <recommendedName>
        <fullName evidence="2">H(+)-exporting diphosphatase</fullName>
        <ecNumber evidence="2">7.1.3.1</ecNumber>
    </recommendedName>
</protein>
<feature type="transmembrane region" description="Helical" evidence="10">
    <location>
        <begin position="151"/>
        <end position="178"/>
    </location>
</feature>
<keyword evidence="4 10" id="KW-0812">Transmembrane</keyword>
<evidence type="ECO:0000313" key="12">
    <source>
        <dbReference type="Proteomes" id="UP000008983"/>
    </source>
</evidence>
<dbReference type="GeneID" id="14905383"/>
<keyword evidence="9 10" id="KW-0472">Membrane</keyword>
<dbReference type="AlphaFoldDB" id="G0QZS2"/>
<evidence type="ECO:0000256" key="9">
    <source>
        <dbReference type="ARBA" id="ARBA00023136"/>
    </source>
</evidence>
<feature type="transmembrane region" description="Helical" evidence="10">
    <location>
        <begin position="105"/>
        <end position="130"/>
    </location>
</feature>
<keyword evidence="3" id="KW-0813">Transport</keyword>
<keyword evidence="12" id="KW-1185">Reference proteome</keyword>
<dbReference type="GO" id="GO:0004427">
    <property type="term" value="F:inorganic diphosphate phosphatase activity"/>
    <property type="evidence" value="ECO:0007669"/>
    <property type="project" value="InterPro"/>
</dbReference>
<feature type="transmembrane region" description="Helical" evidence="10">
    <location>
        <begin position="548"/>
        <end position="568"/>
    </location>
</feature>
<feature type="transmembrane region" description="Helical" evidence="10">
    <location>
        <begin position="190"/>
        <end position="210"/>
    </location>
</feature>
<dbReference type="FunCoup" id="G0QZS2">
    <property type="interactions" value="20"/>
</dbReference>
<accession>G0QZS2</accession>
<dbReference type="OMA" id="PTFYYQP"/>
<dbReference type="HAMAP" id="MF_01129">
    <property type="entry name" value="PPase_energized_pump"/>
    <property type="match status" value="1"/>
</dbReference>
<feature type="transmembrane region" description="Helical" evidence="10">
    <location>
        <begin position="372"/>
        <end position="392"/>
    </location>
</feature>
<feature type="transmembrane region" description="Helical" evidence="10">
    <location>
        <begin position="641"/>
        <end position="659"/>
    </location>
</feature>
<dbReference type="EC" id="7.1.3.1" evidence="2"/>
<keyword evidence="8" id="KW-0406">Ion transport</keyword>
<keyword evidence="7 10" id="KW-1133">Transmembrane helix</keyword>
<evidence type="ECO:0000256" key="6">
    <source>
        <dbReference type="ARBA" id="ARBA00022967"/>
    </source>
</evidence>
<organism evidence="11 12">
    <name type="scientific">Ichthyophthirius multifiliis</name>
    <name type="common">White spot disease agent</name>
    <name type="synonym">Ich</name>
    <dbReference type="NCBI Taxonomy" id="5932"/>
    <lineage>
        <taxon>Eukaryota</taxon>
        <taxon>Sar</taxon>
        <taxon>Alveolata</taxon>
        <taxon>Ciliophora</taxon>
        <taxon>Intramacronucleata</taxon>
        <taxon>Oligohymenophorea</taxon>
        <taxon>Hymenostomatida</taxon>
        <taxon>Ophryoglenina</taxon>
        <taxon>Ichthyophthirius</taxon>
    </lineage>
</organism>
<evidence type="ECO:0000256" key="10">
    <source>
        <dbReference type="SAM" id="Phobius"/>
    </source>
</evidence>
<dbReference type="PIRSF" id="PIRSF001265">
    <property type="entry name" value="H+-PPase"/>
    <property type="match status" value="1"/>
</dbReference>
<dbReference type="EMBL" id="GL984166">
    <property type="protein sequence ID" value="EGR29289.1"/>
    <property type="molecule type" value="Genomic_DNA"/>
</dbReference>
<keyword evidence="11" id="KW-0378">Hydrolase</keyword>
<dbReference type="GO" id="GO:0016020">
    <property type="term" value="C:membrane"/>
    <property type="evidence" value="ECO:0007669"/>
    <property type="project" value="InterPro"/>
</dbReference>
<dbReference type="Pfam" id="PF03030">
    <property type="entry name" value="H_PPase"/>
    <property type="match status" value="1"/>
</dbReference>
<comment type="subcellular location">
    <subcellularLocation>
        <location evidence="1">Endomembrane system</location>
        <topology evidence="1">Multi-pass membrane protein</topology>
    </subcellularLocation>
</comment>
<dbReference type="NCBIfam" id="TIGR01104">
    <property type="entry name" value="V_PPase"/>
    <property type="match status" value="1"/>
</dbReference>
<feature type="transmembrane region" description="Helical" evidence="10">
    <location>
        <begin position="6"/>
        <end position="24"/>
    </location>
</feature>
<evidence type="ECO:0000256" key="8">
    <source>
        <dbReference type="ARBA" id="ARBA00023065"/>
    </source>
</evidence>
<feature type="transmembrane region" description="Helical" evidence="10">
    <location>
        <begin position="81"/>
        <end position="99"/>
    </location>
</feature>
<evidence type="ECO:0000256" key="3">
    <source>
        <dbReference type="ARBA" id="ARBA00022448"/>
    </source>
</evidence>
<dbReference type="RefSeq" id="XP_004030525.1">
    <property type="nucleotide sequence ID" value="XM_004030477.1"/>
</dbReference>
<dbReference type="InParanoid" id="G0QZS2"/>
<evidence type="ECO:0000256" key="4">
    <source>
        <dbReference type="ARBA" id="ARBA00022692"/>
    </source>
</evidence>
<evidence type="ECO:0000313" key="11">
    <source>
        <dbReference type="EMBL" id="EGR29289.1"/>
    </source>
</evidence>
<dbReference type="eggNOG" id="ENOG502QPJC">
    <property type="taxonomic scope" value="Eukaryota"/>
</dbReference>
<evidence type="ECO:0000256" key="7">
    <source>
        <dbReference type="ARBA" id="ARBA00022989"/>
    </source>
</evidence>
<dbReference type="NCBIfam" id="NF001960">
    <property type="entry name" value="PRK00733.3-5"/>
    <property type="match status" value="1"/>
</dbReference>
<gene>
    <name evidence="11" type="ORF">IMG5_159360</name>
</gene>
<keyword evidence="5" id="KW-0460">Magnesium</keyword>
<reference evidence="11 12" key="1">
    <citation type="submission" date="2011-07" db="EMBL/GenBank/DDBJ databases">
        <authorList>
            <person name="Coyne R."/>
            <person name="Brami D."/>
            <person name="Johnson J."/>
            <person name="Hostetler J."/>
            <person name="Hannick L."/>
            <person name="Clark T."/>
            <person name="Cassidy-Hanley D."/>
            <person name="Inman J."/>
        </authorList>
    </citation>
    <scope>NUCLEOTIDE SEQUENCE [LARGE SCALE GENOMIC DNA]</scope>
    <source>
        <strain evidence="11 12">G5</strain>
    </source>
</reference>
<feature type="transmembrane region" description="Helical" evidence="10">
    <location>
        <begin position="333"/>
        <end position="352"/>
    </location>
</feature>
<dbReference type="Proteomes" id="UP000008983">
    <property type="component" value="Unassembled WGS sequence"/>
</dbReference>
<dbReference type="GO" id="GO:0012505">
    <property type="term" value="C:endomembrane system"/>
    <property type="evidence" value="ECO:0007669"/>
    <property type="project" value="UniProtKB-SubCell"/>
</dbReference>
<feature type="transmembrane region" description="Helical" evidence="10">
    <location>
        <begin position="616"/>
        <end position="635"/>
    </location>
</feature>
<feature type="transmembrane region" description="Helical" evidence="10">
    <location>
        <begin position="292"/>
        <end position="313"/>
    </location>
</feature>
<evidence type="ECO:0000256" key="5">
    <source>
        <dbReference type="ARBA" id="ARBA00022842"/>
    </source>
</evidence>